<dbReference type="EMBL" id="CAXLJM020000019">
    <property type="protein sequence ID" value="CAL8084967.1"/>
    <property type="molecule type" value="Genomic_DNA"/>
</dbReference>
<reference evidence="14 15" key="1">
    <citation type="submission" date="2024-08" db="EMBL/GenBank/DDBJ databases">
        <authorList>
            <person name="Cucini C."/>
            <person name="Frati F."/>
        </authorList>
    </citation>
    <scope>NUCLEOTIDE SEQUENCE [LARGE SCALE GENOMIC DNA]</scope>
</reference>
<evidence type="ECO:0000256" key="6">
    <source>
        <dbReference type="ARBA" id="ARBA00022679"/>
    </source>
</evidence>
<evidence type="ECO:0000256" key="10">
    <source>
        <dbReference type="ARBA" id="ARBA00022989"/>
    </source>
</evidence>
<evidence type="ECO:0000256" key="11">
    <source>
        <dbReference type="ARBA" id="ARBA00023136"/>
    </source>
</evidence>
<dbReference type="InterPro" id="IPR026050">
    <property type="entry name" value="C1GALT1/C1GALT1_chp1"/>
</dbReference>
<dbReference type="Proteomes" id="UP001642540">
    <property type="component" value="Unassembled WGS sequence"/>
</dbReference>
<evidence type="ECO:0000256" key="8">
    <source>
        <dbReference type="ARBA" id="ARBA00022741"/>
    </source>
</evidence>
<dbReference type="Pfam" id="PF02434">
    <property type="entry name" value="Fringe"/>
    <property type="match status" value="1"/>
</dbReference>
<comment type="similarity">
    <text evidence="3">Belongs to the glycosyltransferase 31 family. Beta3-Gal-T subfamily.</text>
</comment>
<sequence length="285" mass="32756">MTSNLKEIMKDGLVLLAGLSVGLLAGYLTFSSMSPNYSQLSFPQLNPISLQYSTSRSGFLRRPRILCWVMTAPGNHETRAIHVKQTWGKRCDKLLFMSTEEDATLPTIKLETAEGINTLWGKTKLAFKYIFEHHFDDADWFLKADDDTYVILENLRSFLDQYDTTKPLYFGCKFKLYIDQGYMSGGAGYVLSKEAVTRLVGETSRQENICDSNLIEHKGWIPEDVMLGKCLEQLKVKAGDSRDEKGRHRFLVLPPDMQFGPDPMVHWYWEYQYYHHEKVGANNPK</sequence>
<keyword evidence="6" id="KW-0808">Transferase</keyword>
<keyword evidence="10 12" id="KW-1133">Transmembrane helix</keyword>
<comment type="caution">
    <text evidence="14">The sequence shown here is derived from an EMBL/GenBank/DDBJ whole genome shotgun (WGS) entry which is preliminary data.</text>
</comment>
<dbReference type="PANTHER" id="PTHR23033">
    <property type="entry name" value="BETA1,3-GALACTOSYLTRANSFERASE"/>
    <property type="match status" value="1"/>
</dbReference>
<evidence type="ECO:0000256" key="4">
    <source>
        <dbReference type="ARBA" id="ARBA00012557"/>
    </source>
</evidence>
<keyword evidence="7 12" id="KW-0812">Transmembrane</keyword>
<evidence type="ECO:0000256" key="2">
    <source>
        <dbReference type="ARBA" id="ARBA00004922"/>
    </source>
</evidence>
<feature type="transmembrane region" description="Helical" evidence="12">
    <location>
        <begin position="12"/>
        <end position="30"/>
    </location>
</feature>
<evidence type="ECO:0000256" key="7">
    <source>
        <dbReference type="ARBA" id="ARBA00022692"/>
    </source>
</evidence>
<keyword evidence="11 12" id="KW-0472">Membrane</keyword>
<evidence type="ECO:0000256" key="5">
    <source>
        <dbReference type="ARBA" id="ARBA00022676"/>
    </source>
</evidence>
<keyword evidence="9" id="KW-0735">Signal-anchor</keyword>
<name>A0ABP1Q0L3_9HEXA</name>
<proteinExistence type="inferred from homology"/>
<accession>A0ABP1Q0L3</accession>
<evidence type="ECO:0000259" key="13">
    <source>
        <dbReference type="Pfam" id="PF02434"/>
    </source>
</evidence>
<keyword evidence="8" id="KW-0547">Nucleotide-binding</keyword>
<keyword evidence="15" id="KW-1185">Reference proteome</keyword>
<organism evidence="14 15">
    <name type="scientific">Orchesella dallaii</name>
    <dbReference type="NCBI Taxonomy" id="48710"/>
    <lineage>
        <taxon>Eukaryota</taxon>
        <taxon>Metazoa</taxon>
        <taxon>Ecdysozoa</taxon>
        <taxon>Arthropoda</taxon>
        <taxon>Hexapoda</taxon>
        <taxon>Collembola</taxon>
        <taxon>Entomobryomorpha</taxon>
        <taxon>Entomobryoidea</taxon>
        <taxon>Orchesellidae</taxon>
        <taxon>Orchesellinae</taxon>
        <taxon>Orchesella</taxon>
    </lineage>
</organism>
<dbReference type="InterPro" id="IPR003378">
    <property type="entry name" value="Fringe-like_glycosylTrfase"/>
</dbReference>
<dbReference type="PANTHER" id="PTHR23033:SF14">
    <property type="entry name" value="GLYCOPROTEIN-N-ACETYLGALACTOSAMINE 3-BETA-GALACTOSYLTRANSFERASE 1-RELATED"/>
    <property type="match status" value="1"/>
</dbReference>
<evidence type="ECO:0000313" key="15">
    <source>
        <dbReference type="Proteomes" id="UP001642540"/>
    </source>
</evidence>
<evidence type="ECO:0000256" key="1">
    <source>
        <dbReference type="ARBA" id="ARBA00004606"/>
    </source>
</evidence>
<comment type="subcellular location">
    <subcellularLocation>
        <location evidence="1">Membrane</location>
        <topology evidence="1">Single-pass type II membrane protein</topology>
    </subcellularLocation>
</comment>
<evidence type="ECO:0000256" key="3">
    <source>
        <dbReference type="ARBA" id="ARBA00006462"/>
    </source>
</evidence>
<evidence type="ECO:0000256" key="12">
    <source>
        <dbReference type="SAM" id="Phobius"/>
    </source>
</evidence>
<gene>
    <name evidence="14" type="ORF">ODALV1_LOCUS5963</name>
</gene>
<dbReference type="Gene3D" id="3.90.550.50">
    <property type="match status" value="1"/>
</dbReference>
<evidence type="ECO:0000256" key="9">
    <source>
        <dbReference type="ARBA" id="ARBA00022968"/>
    </source>
</evidence>
<evidence type="ECO:0000313" key="14">
    <source>
        <dbReference type="EMBL" id="CAL8084967.1"/>
    </source>
</evidence>
<dbReference type="EC" id="2.4.1.122" evidence="4"/>
<comment type="pathway">
    <text evidence="2">Protein modification; protein glycosylation.</text>
</comment>
<feature type="domain" description="Fringe-like glycosyltransferase" evidence="13">
    <location>
        <begin position="65"/>
        <end position="238"/>
    </location>
</feature>
<protein>
    <recommendedName>
        <fullName evidence="4">N-acetylgalactosaminide beta-1,3-galactosyltransferase</fullName>
        <ecNumber evidence="4">2.4.1.122</ecNumber>
    </recommendedName>
</protein>
<keyword evidence="5" id="KW-0328">Glycosyltransferase</keyword>